<dbReference type="Proteomes" id="UP001501474">
    <property type="component" value="Unassembled WGS sequence"/>
</dbReference>
<feature type="compositionally biased region" description="Basic residues" evidence="1">
    <location>
        <begin position="1"/>
        <end position="18"/>
    </location>
</feature>
<dbReference type="PANTHER" id="PTHR33383:SF1">
    <property type="entry name" value="MEMBRANE PROTEIN INSERTION EFFICIENCY FACTOR-RELATED"/>
    <property type="match status" value="1"/>
</dbReference>
<evidence type="ECO:0000256" key="1">
    <source>
        <dbReference type="SAM" id="MobiDB-lite"/>
    </source>
</evidence>
<comment type="caution">
    <text evidence="2">The sequence shown here is derived from an EMBL/GenBank/DDBJ whole genome shotgun (WGS) entry which is preliminary data.</text>
</comment>
<accession>A0ABN3DHM5</accession>
<dbReference type="PANTHER" id="PTHR33383">
    <property type="entry name" value="MEMBRANE PROTEIN INSERTION EFFICIENCY FACTOR-RELATED"/>
    <property type="match status" value="1"/>
</dbReference>
<gene>
    <name evidence="2" type="ORF">GCM10010104_26470</name>
</gene>
<evidence type="ECO:0000313" key="3">
    <source>
        <dbReference type="Proteomes" id="UP001501474"/>
    </source>
</evidence>
<dbReference type="SMART" id="SM01234">
    <property type="entry name" value="Haemolytic"/>
    <property type="match status" value="1"/>
</dbReference>
<reference evidence="2 3" key="1">
    <citation type="journal article" date="2019" name="Int. J. Syst. Evol. Microbiol.">
        <title>The Global Catalogue of Microorganisms (GCM) 10K type strain sequencing project: providing services to taxonomists for standard genome sequencing and annotation.</title>
        <authorList>
            <consortium name="The Broad Institute Genomics Platform"/>
            <consortium name="The Broad Institute Genome Sequencing Center for Infectious Disease"/>
            <person name="Wu L."/>
            <person name="Ma J."/>
        </authorList>
    </citation>
    <scope>NUCLEOTIDE SEQUENCE [LARGE SCALE GENOMIC DNA]</scope>
    <source>
        <strain evidence="2 3">JCM 3053</strain>
    </source>
</reference>
<keyword evidence="3" id="KW-1185">Reference proteome</keyword>
<proteinExistence type="predicted"/>
<dbReference type="InterPro" id="IPR002696">
    <property type="entry name" value="Membr_insert_effic_factor_YidD"/>
</dbReference>
<name>A0ABN3DHM5_9ACTN</name>
<evidence type="ECO:0000313" key="2">
    <source>
        <dbReference type="EMBL" id="GAA2231343.1"/>
    </source>
</evidence>
<dbReference type="NCBIfam" id="TIGR00278">
    <property type="entry name" value="membrane protein insertion efficiency factor YidD"/>
    <property type="match status" value="1"/>
</dbReference>
<organism evidence="2 3">
    <name type="scientific">Streptomyces indiaensis</name>
    <dbReference type="NCBI Taxonomy" id="284033"/>
    <lineage>
        <taxon>Bacteria</taxon>
        <taxon>Bacillati</taxon>
        <taxon>Actinomycetota</taxon>
        <taxon>Actinomycetes</taxon>
        <taxon>Kitasatosporales</taxon>
        <taxon>Streptomycetaceae</taxon>
        <taxon>Streptomyces</taxon>
    </lineage>
</organism>
<dbReference type="Pfam" id="PF01809">
    <property type="entry name" value="YidD"/>
    <property type="match status" value="1"/>
</dbReference>
<evidence type="ECO:0008006" key="4">
    <source>
        <dbReference type="Google" id="ProtNLM"/>
    </source>
</evidence>
<dbReference type="EMBL" id="BAAART010000055">
    <property type="protein sequence ID" value="GAA2231343.1"/>
    <property type="molecule type" value="Genomic_DNA"/>
</dbReference>
<dbReference type="RefSeq" id="WP_234750136.1">
    <property type="nucleotide sequence ID" value="NZ_BAAART010000055.1"/>
</dbReference>
<sequence>MAKKRGWAVARNGRRGRKRNEDGEEEGCCAGTLDTLTHPCCCGGAWSQAAALWLTLLRPSLGAGHGADPAAPPPRGRLAAAMYRSVRHYRVAVSPTRPPCCPYTPSCSTYAVQALHHHGALRGGRMIVTRLLRCRPGAARHRGYEDPVPPGQH</sequence>
<feature type="region of interest" description="Disordered" evidence="1">
    <location>
        <begin position="1"/>
        <end position="25"/>
    </location>
</feature>
<protein>
    <recommendedName>
        <fullName evidence="4">Membrane protein insertion efficiency factor</fullName>
    </recommendedName>
</protein>